<organism evidence="2 3">
    <name type="scientific">Fusarium equiseti</name>
    <name type="common">Fusarium scirpi</name>
    <dbReference type="NCBI Taxonomy" id="61235"/>
    <lineage>
        <taxon>Eukaryota</taxon>
        <taxon>Fungi</taxon>
        <taxon>Dikarya</taxon>
        <taxon>Ascomycota</taxon>
        <taxon>Pezizomycotina</taxon>
        <taxon>Sordariomycetes</taxon>
        <taxon>Hypocreomycetidae</taxon>
        <taxon>Hypocreales</taxon>
        <taxon>Nectriaceae</taxon>
        <taxon>Fusarium</taxon>
        <taxon>Fusarium incarnatum-equiseti species complex</taxon>
    </lineage>
</organism>
<name>A0A8J2ITV1_FUSEQ</name>
<proteinExistence type="predicted"/>
<sequence>MLAVQIVMFSPTKWLKSADDHSPSRDNYQHRYPPRQGPKVPDVLLAGGTIPLEDIHRMMLLAYAHINRRGKGGVTKTNLMSMTRTEGSFAEFKRGLEKYGIKQLFDSKSRLAV</sequence>
<protein>
    <submittedName>
        <fullName evidence="2">Uncharacterized protein</fullName>
    </submittedName>
</protein>
<dbReference type="AlphaFoldDB" id="A0A8J2ITV1"/>
<dbReference type="EMBL" id="CAJSTJ010000172">
    <property type="protein sequence ID" value="CAG7564716.1"/>
    <property type="molecule type" value="Genomic_DNA"/>
</dbReference>
<evidence type="ECO:0000313" key="2">
    <source>
        <dbReference type="EMBL" id="CAG7564716.1"/>
    </source>
</evidence>
<accession>A0A8J2ITV1</accession>
<reference evidence="2" key="1">
    <citation type="submission" date="2021-05" db="EMBL/GenBank/DDBJ databases">
        <authorList>
            <person name="Khan N."/>
        </authorList>
    </citation>
    <scope>NUCLEOTIDE SEQUENCE</scope>
</reference>
<feature type="compositionally biased region" description="Basic and acidic residues" evidence="1">
    <location>
        <begin position="16"/>
        <end position="29"/>
    </location>
</feature>
<dbReference type="Proteomes" id="UP000693738">
    <property type="component" value="Unassembled WGS sequence"/>
</dbReference>
<comment type="caution">
    <text evidence="2">The sequence shown here is derived from an EMBL/GenBank/DDBJ whole genome shotgun (WGS) entry which is preliminary data.</text>
</comment>
<feature type="region of interest" description="Disordered" evidence="1">
    <location>
        <begin position="16"/>
        <end position="40"/>
    </location>
</feature>
<gene>
    <name evidence="2" type="ORF">FEQUK3_LOCUS10453</name>
</gene>
<evidence type="ECO:0000256" key="1">
    <source>
        <dbReference type="SAM" id="MobiDB-lite"/>
    </source>
</evidence>
<evidence type="ECO:0000313" key="3">
    <source>
        <dbReference type="Proteomes" id="UP000693738"/>
    </source>
</evidence>